<dbReference type="SMART" id="SM00220">
    <property type="entry name" value="S_TKc"/>
    <property type="match status" value="1"/>
</dbReference>
<proteinExistence type="predicted"/>
<dbReference type="GO" id="GO:0005524">
    <property type="term" value="F:ATP binding"/>
    <property type="evidence" value="ECO:0007669"/>
    <property type="project" value="UniProtKB-UniRule"/>
</dbReference>
<evidence type="ECO:0000259" key="10">
    <source>
        <dbReference type="PROSITE" id="PS50011"/>
    </source>
</evidence>
<keyword evidence="12" id="KW-1185">Reference proteome</keyword>
<name>A0A1R1YI90_9FUNG</name>
<dbReference type="InterPro" id="IPR008271">
    <property type="entry name" value="Ser/Thr_kinase_AS"/>
</dbReference>
<dbReference type="Pfam" id="PF00069">
    <property type="entry name" value="Pkinase"/>
    <property type="match status" value="1"/>
</dbReference>
<dbReference type="InterPro" id="IPR017441">
    <property type="entry name" value="Protein_kinase_ATP_BS"/>
</dbReference>
<feature type="compositionally biased region" description="Polar residues" evidence="9">
    <location>
        <begin position="1814"/>
        <end position="1836"/>
    </location>
</feature>
<dbReference type="PANTHER" id="PTHR24055">
    <property type="entry name" value="MITOGEN-ACTIVATED PROTEIN KINASE"/>
    <property type="match status" value="1"/>
</dbReference>
<evidence type="ECO:0000256" key="5">
    <source>
        <dbReference type="ARBA" id="ARBA00022777"/>
    </source>
</evidence>
<keyword evidence="3" id="KW-0808">Transferase</keyword>
<feature type="compositionally biased region" description="Low complexity" evidence="9">
    <location>
        <begin position="409"/>
        <end position="439"/>
    </location>
</feature>
<dbReference type="Proteomes" id="UP000187429">
    <property type="component" value="Unassembled WGS sequence"/>
</dbReference>
<comment type="caution">
    <text evidence="11">The sequence shown here is derived from an EMBL/GenBank/DDBJ whole genome shotgun (WGS) entry which is preliminary data.</text>
</comment>
<evidence type="ECO:0000313" key="12">
    <source>
        <dbReference type="Proteomes" id="UP000187429"/>
    </source>
</evidence>
<feature type="region of interest" description="Disordered" evidence="9">
    <location>
        <begin position="1947"/>
        <end position="1969"/>
    </location>
</feature>
<evidence type="ECO:0000256" key="8">
    <source>
        <dbReference type="PROSITE-ProRule" id="PRU10141"/>
    </source>
</evidence>
<keyword evidence="2" id="KW-0723">Serine/threonine-protein kinase</keyword>
<dbReference type="InterPro" id="IPR011009">
    <property type="entry name" value="Kinase-like_dom_sf"/>
</dbReference>
<feature type="compositionally biased region" description="Basic residues" evidence="9">
    <location>
        <begin position="1951"/>
        <end position="1962"/>
    </location>
</feature>
<dbReference type="GO" id="GO:0004674">
    <property type="term" value="F:protein serine/threonine kinase activity"/>
    <property type="evidence" value="ECO:0007669"/>
    <property type="project" value="UniProtKB-KW"/>
</dbReference>
<evidence type="ECO:0000313" key="11">
    <source>
        <dbReference type="EMBL" id="OMJ26638.1"/>
    </source>
</evidence>
<feature type="domain" description="Protein kinase" evidence="10">
    <location>
        <begin position="4"/>
        <end position="291"/>
    </location>
</feature>
<evidence type="ECO:0000256" key="6">
    <source>
        <dbReference type="ARBA" id="ARBA00022840"/>
    </source>
</evidence>
<evidence type="ECO:0000256" key="7">
    <source>
        <dbReference type="ARBA" id="ARBA00023242"/>
    </source>
</evidence>
<feature type="region of interest" description="Disordered" evidence="9">
    <location>
        <begin position="1795"/>
        <end position="1842"/>
    </location>
</feature>
<feature type="region of interest" description="Disordered" evidence="9">
    <location>
        <begin position="993"/>
        <end position="1029"/>
    </location>
</feature>
<feature type="compositionally biased region" description="Polar residues" evidence="9">
    <location>
        <begin position="1480"/>
        <end position="1503"/>
    </location>
</feature>
<feature type="binding site" evidence="8">
    <location>
        <position position="34"/>
    </location>
    <ligand>
        <name>ATP</name>
        <dbReference type="ChEBI" id="CHEBI:30616"/>
    </ligand>
</feature>
<feature type="region of interest" description="Disordered" evidence="9">
    <location>
        <begin position="1428"/>
        <end position="1450"/>
    </location>
</feature>
<reference evidence="12" key="1">
    <citation type="submission" date="2017-01" db="EMBL/GenBank/DDBJ databases">
        <authorList>
            <person name="Wang Y."/>
            <person name="White M."/>
            <person name="Kvist S."/>
            <person name="Moncalvo J.-M."/>
        </authorList>
    </citation>
    <scope>NUCLEOTIDE SEQUENCE [LARGE SCALE GENOMIC DNA]</scope>
    <source>
        <strain evidence="12">ID-206-W2</strain>
    </source>
</reference>
<evidence type="ECO:0000256" key="1">
    <source>
        <dbReference type="ARBA" id="ARBA00004123"/>
    </source>
</evidence>
<feature type="region of interest" description="Disordered" evidence="9">
    <location>
        <begin position="530"/>
        <end position="569"/>
    </location>
</feature>
<comment type="subcellular location">
    <subcellularLocation>
        <location evidence="1">Nucleus</location>
    </subcellularLocation>
</comment>
<feature type="region of interest" description="Disordered" evidence="9">
    <location>
        <begin position="351"/>
        <end position="370"/>
    </location>
</feature>
<dbReference type="InterPro" id="IPR000719">
    <property type="entry name" value="Prot_kinase_dom"/>
</dbReference>
<feature type="region of interest" description="Disordered" evidence="9">
    <location>
        <begin position="1527"/>
        <end position="1559"/>
    </location>
</feature>
<dbReference type="Gene3D" id="1.10.510.10">
    <property type="entry name" value="Transferase(Phosphotransferase) domain 1"/>
    <property type="match status" value="1"/>
</dbReference>
<dbReference type="OrthoDB" id="2158884at2759"/>
<feature type="compositionally biased region" description="Polar residues" evidence="9">
    <location>
        <begin position="1006"/>
        <end position="1023"/>
    </location>
</feature>
<dbReference type="Gene3D" id="3.30.200.20">
    <property type="entry name" value="Phosphorylase Kinase, domain 1"/>
    <property type="match status" value="1"/>
</dbReference>
<feature type="region of interest" description="Disordered" evidence="9">
    <location>
        <begin position="1111"/>
        <end position="1134"/>
    </location>
</feature>
<dbReference type="PROSITE" id="PS00107">
    <property type="entry name" value="PROTEIN_KINASE_ATP"/>
    <property type="match status" value="1"/>
</dbReference>
<dbReference type="PROSITE" id="PS00108">
    <property type="entry name" value="PROTEIN_KINASE_ST"/>
    <property type="match status" value="1"/>
</dbReference>
<dbReference type="GO" id="GO:0005634">
    <property type="term" value="C:nucleus"/>
    <property type="evidence" value="ECO:0007669"/>
    <property type="project" value="UniProtKB-SubCell"/>
</dbReference>
<keyword evidence="6 8" id="KW-0067">ATP-binding</keyword>
<sequence>MNKYQEIKIIGEGAFSSVILALNKLTSEKVAIKKMKKRKVKDILAIAEVDALNKMHHPNVIKLLDNFKEGYHSCLVFELMDFDLNVYSERNNGKRFSPTFVMNVTCQILNGLSHIHEQGFFHRDLKPENILLKTFSDKIIVKISDFGLVHSMEFPRPLTSYISTRWYRAPEVLLACKFYAKPVDVWAVGTIVAELANSKPIFPGNNQLDQLRRIFDFTGSPNSTSNTESEWMQGIMAANDLGLTSVKLPTKTIDNLIPDVSPVIKDFVSFLLKLNPDLRPSSFSAYNKAKIIYSDLTSNSLPLLPTNNTAASRENDNKSLKDKTEKSSTINIIDTFPPKHSIENVSVVNKDANSPLDNNQENSHLTNKTDISPLINKTDISPLINTKGNNPSIIKSKIIPLNVAKENNPSINKSGNNPSINKSGNNPSINKSGNISSINTKENKPLENKTFGTEQNNPTSNHSPFNSSTSDIINTKNETALNQAAYIIETAENTVNNIPVNTRMRNTTLRPYRQSNKLEDNNYNLISQNTQKDISKNKTSISRVQQNCSNGHSGSFEIHSDSQSPSQSDLTYNNANKDILTKVNSSLSEKDSILPDFNNTQFLSIKKSISANTIHPTLSVKKKHISSKIEGILNIYQSCKISSETSSTNSIGPDSTTLNRVSLKPLIMKNSIYNVSVPKNSDALSKDLSSENKSSALPVPYNINNANEAPNESYINPYNLMKSINSTYSGNEMNPNSFVASKASIFMKNYSSNLPELKFSNNTNYLKIKPINRNRHSFHSSSYTTFSPIKNNNISIEKHAKTFDKPMDISPNNSSLVSNKNVDLTFSENSRNNPTDFSLPLDSVEVNSNAIQPSSQPNKTLEKSIEKSQVLPNHNDYQEKLSNPIQSTHNFLSTPKMKPLLTNLQALSDLKERNASIYSEKSLDNISTNELTPLSLNTLSKNLYNIEKTVVSEPPCSDNVAHKLETAILINHYQALGSSSKLQDSLPRYTHQKNHIDINSNNHSSQYLQSSSDKNYKISSNKSPDSRKNLDNINNILSYSEYTEASADKINLSSNIKTAVRENSEAVDHSSETGFSSEKPISIDYLYQNIDIYNNNDDYIQPYYQINIDKNNTQKDSNNRDSLLGPGSASESLNKNIITDTSPKSYQHSYSSSISSDGSLLLLKDIERYNYLALSKSNESQVNILESNKYNSDSDSSNNLDTVLPRSTILTNVRNGNRSFAVYDSLNNENVDFVINNIDHISLNNSTLTSKDTNVDHSVEKSLIKSPNNYIKEPNPTEKPQTLSQIPQPYSGINLPQKNTGLFSKLPFKTSSFSSFKSANFNTRLNNRSSNTGLNPKELPKENVIFNKSISSSSNFSKISTELNKNTNPLVKQTPSIDSTGNYIQTTSQTSVNTSLTPDLLPKKKDIISGDMNTTPLQESRLNEILDEKNNSSLNSMSPESTKTKSSKDSVRSIQLKKSFIFFRKSKIVSPKSDTAESPGKQSSVLNKIPESLTSSNNTNHQKPSLEGFDNHQTWFSYSEQEKHVNESSAFKDELPSIQSNSNSCNSTPNQPYSINSNYTYTTNSADSASESDAALNSSKDNKKYLGFFKNKFKQPENFSNGNNNIKPFIKSLSKLKSPSTFFSPKKTEIHILPSVKTDPANDYIKTNEIKDEKYKEKLNTLSSCNLGYTDPSHSYFNRRPITISTKSLQRNHATGSILSGTLFQPCEDSKNSDISLIDTTSKKPNLSQNSVGKSIRKLTASNENFITKMSNTLPKSPVYDSGGGKLGLSLNYKNGRMSTDPYTSNSIHFPQIIPNRNYSESKGPEPLDISRPSPVSNITNFSQGKNQPTSPTFESDSNKSKKLVPKIYSRSRYTSNIKDRPLNISEISSTINHDISTRKLTNDKPIENSDLNLNHSSASIIKENLYTANSIPFTPIPATSYDKNESSSSIKFPKIKYTETISNDPEFRKPRFYGRHSTPRSRTKDQERASTINFVPRIELARTQKNL</sequence>
<protein>
    <submittedName>
        <fullName evidence="11">Putative serine/threonine-protein kinase</fullName>
    </submittedName>
</protein>
<feature type="compositionally biased region" description="Polar residues" evidence="9">
    <location>
        <begin position="1537"/>
        <end position="1559"/>
    </location>
</feature>
<feature type="region of interest" description="Disordered" evidence="9">
    <location>
        <begin position="409"/>
        <end position="471"/>
    </location>
</feature>
<organism evidence="11 12">
    <name type="scientific">Smittium culicis</name>
    <dbReference type="NCBI Taxonomy" id="133412"/>
    <lineage>
        <taxon>Eukaryota</taxon>
        <taxon>Fungi</taxon>
        <taxon>Fungi incertae sedis</taxon>
        <taxon>Zoopagomycota</taxon>
        <taxon>Kickxellomycotina</taxon>
        <taxon>Harpellomycetes</taxon>
        <taxon>Harpellales</taxon>
        <taxon>Legeriomycetaceae</taxon>
        <taxon>Smittium</taxon>
    </lineage>
</organism>
<dbReference type="EMBL" id="LSSM01001432">
    <property type="protein sequence ID" value="OMJ26638.1"/>
    <property type="molecule type" value="Genomic_DNA"/>
</dbReference>
<feature type="compositionally biased region" description="Polar residues" evidence="9">
    <location>
        <begin position="1431"/>
        <end position="1441"/>
    </location>
</feature>
<feature type="region of interest" description="Disordered" evidence="9">
    <location>
        <begin position="1471"/>
        <end position="1508"/>
    </location>
</feature>
<feature type="compositionally biased region" description="Polar residues" evidence="9">
    <location>
        <begin position="303"/>
        <end position="312"/>
    </location>
</feature>
<dbReference type="InterPro" id="IPR050117">
    <property type="entry name" value="MAPK"/>
</dbReference>
<gene>
    <name evidence="11" type="ORF">AYI69_g3950</name>
</gene>
<evidence type="ECO:0000256" key="3">
    <source>
        <dbReference type="ARBA" id="ARBA00022679"/>
    </source>
</evidence>
<feature type="compositionally biased region" description="Polar residues" evidence="9">
    <location>
        <begin position="530"/>
        <end position="553"/>
    </location>
</feature>
<evidence type="ECO:0000256" key="9">
    <source>
        <dbReference type="SAM" id="MobiDB-lite"/>
    </source>
</evidence>
<feature type="region of interest" description="Disordered" evidence="9">
    <location>
        <begin position="1267"/>
        <end position="1286"/>
    </location>
</feature>
<evidence type="ECO:0000256" key="2">
    <source>
        <dbReference type="ARBA" id="ARBA00022527"/>
    </source>
</evidence>
<dbReference type="FunFam" id="1.10.510.10:FF:000624">
    <property type="entry name" value="Mitogen-activated protein kinase"/>
    <property type="match status" value="1"/>
</dbReference>
<keyword evidence="4 8" id="KW-0547">Nucleotide-binding</keyword>
<feature type="compositionally biased region" description="Basic and acidic residues" evidence="9">
    <location>
        <begin position="313"/>
        <end position="326"/>
    </location>
</feature>
<keyword evidence="5 11" id="KW-0418">Kinase</keyword>
<feature type="compositionally biased region" description="Polar residues" evidence="9">
    <location>
        <begin position="450"/>
        <end position="471"/>
    </location>
</feature>
<evidence type="ECO:0000256" key="4">
    <source>
        <dbReference type="ARBA" id="ARBA00022741"/>
    </source>
</evidence>
<dbReference type="PROSITE" id="PS50011">
    <property type="entry name" value="PROTEIN_KINASE_DOM"/>
    <property type="match status" value="1"/>
</dbReference>
<keyword evidence="7" id="KW-0539">Nucleus</keyword>
<accession>A0A1R1YI90</accession>
<feature type="region of interest" description="Disordered" evidence="9">
    <location>
        <begin position="303"/>
        <end position="326"/>
    </location>
</feature>
<dbReference type="SUPFAM" id="SSF56112">
    <property type="entry name" value="Protein kinase-like (PK-like)"/>
    <property type="match status" value="1"/>
</dbReference>